<dbReference type="InterPro" id="IPR015424">
    <property type="entry name" value="PyrdxlP-dep_Trfase"/>
</dbReference>
<protein>
    <recommendedName>
        <fullName evidence="4">Aminotransferase class V domain-containing protein</fullName>
    </recommendedName>
</protein>
<sequence>MEELVHENGSGNHGVPRKKPKLSKKKNKIVRQEFAHHDPNFTRLNNSSFGCCPATVLADLRLWHYQFLSQPNRFYHGPFQDGIRRSREAIASLVNTSHPDKFALADNVTTAAAVVLHHIARSFSDRTFPKGDSVILLHYA</sequence>
<dbReference type="SUPFAM" id="SSF53383">
    <property type="entry name" value="PLP-dependent transferases"/>
    <property type="match status" value="1"/>
</dbReference>
<dbReference type="EMBL" id="LR721776">
    <property type="protein sequence ID" value="VVV67314.1"/>
    <property type="molecule type" value="Genomic_DNA"/>
</dbReference>
<organism evidence="3">
    <name type="scientific">Nymphaea colorata</name>
    <name type="common">pocket water lily</name>
    <dbReference type="NCBI Taxonomy" id="210225"/>
    <lineage>
        <taxon>Eukaryota</taxon>
        <taxon>Viridiplantae</taxon>
        <taxon>Streptophyta</taxon>
        <taxon>Embryophyta</taxon>
        <taxon>Tracheophyta</taxon>
        <taxon>Spermatophyta</taxon>
        <taxon>Magnoliopsida</taxon>
        <taxon>Nymphaeales</taxon>
        <taxon>Nymphaeaceae</taxon>
        <taxon>Nymphaea</taxon>
    </lineage>
</organism>
<gene>
    <name evidence="3" type="ORF">NYM_LOCUS6893</name>
</gene>
<feature type="region of interest" description="Disordered" evidence="2">
    <location>
        <begin position="1"/>
        <end position="28"/>
    </location>
</feature>
<dbReference type="Gramene" id="NC11G0123990.1">
    <property type="protein sequence ID" value="NC11G0123990.1:cds"/>
    <property type="gene ID" value="NC11G0123990"/>
</dbReference>
<dbReference type="AlphaFoldDB" id="A0A5K0XP50"/>
<name>A0A5K0XP50_9MAGN</name>
<accession>A0A5K0XP50</accession>
<evidence type="ECO:0000256" key="1">
    <source>
        <dbReference type="ARBA" id="ARBA00022898"/>
    </source>
</evidence>
<evidence type="ECO:0000313" key="3">
    <source>
        <dbReference type="EMBL" id="VVV67314.1"/>
    </source>
</evidence>
<keyword evidence="1" id="KW-0663">Pyridoxal phosphate</keyword>
<evidence type="ECO:0008006" key="4">
    <source>
        <dbReference type="Google" id="ProtNLM"/>
    </source>
</evidence>
<reference evidence="3" key="1">
    <citation type="submission" date="2019-09" db="EMBL/GenBank/DDBJ databases">
        <authorList>
            <person name="Zhang L."/>
        </authorList>
    </citation>
    <scope>NUCLEOTIDE SEQUENCE</scope>
</reference>
<feature type="compositionally biased region" description="Basic residues" evidence="2">
    <location>
        <begin position="15"/>
        <end position="28"/>
    </location>
</feature>
<dbReference type="PANTHER" id="PTHR43092">
    <property type="entry name" value="L-CYSTEINE DESULFHYDRASE"/>
    <property type="match status" value="1"/>
</dbReference>
<proteinExistence type="predicted"/>
<dbReference type="PANTHER" id="PTHR43092:SF2">
    <property type="entry name" value="HERCYNYLCYSTEINE SULFOXIDE LYASE"/>
    <property type="match status" value="1"/>
</dbReference>
<evidence type="ECO:0000256" key="2">
    <source>
        <dbReference type="SAM" id="MobiDB-lite"/>
    </source>
</evidence>